<dbReference type="Proteomes" id="UP000217005">
    <property type="component" value="Unassembled WGS sequence"/>
</dbReference>
<comment type="caution">
    <text evidence="1">The sequence shown here is derived from an EMBL/GenBank/DDBJ whole genome shotgun (WGS) entry which is preliminary data.</text>
</comment>
<gene>
    <name evidence="1" type="ORF">CEG14_15600</name>
</gene>
<dbReference type="AlphaFoldDB" id="A0A261SHA2"/>
<dbReference type="RefSeq" id="WP_094827227.1">
    <property type="nucleotide sequence ID" value="NZ_NEVL01000003.1"/>
</dbReference>
<organism evidence="1 2">
    <name type="scientific">Bordetella genomosp. 1</name>
    <dbReference type="NCBI Taxonomy" id="1395607"/>
    <lineage>
        <taxon>Bacteria</taxon>
        <taxon>Pseudomonadati</taxon>
        <taxon>Pseudomonadota</taxon>
        <taxon>Betaproteobacteria</taxon>
        <taxon>Burkholderiales</taxon>
        <taxon>Alcaligenaceae</taxon>
        <taxon>Bordetella</taxon>
    </lineage>
</organism>
<name>A0A261SHA2_9BORD</name>
<proteinExistence type="predicted"/>
<evidence type="ECO:0000313" key="1">
    <source>
        <dbReference type="EMBL" id="OZI36421.1"/>
    </source>
</evidence>
<reference evidence="1 2" key="1">
    <citation type="submission" date="2017-05" db="EMBL/GenBank/DDBJ databases">
        <title>Complete and WGS of Bordetella genogroups.</title>
        <authorList>
            <person name="Spilker T."/>
            <person name="LiPuma J."/>
        </authorList>
    </citation>
    <scope>NUCLEOTIDE SEQUENCE [LARGE SCALE GENOMIC DNA]</scope>
    <source>
        <strain evidence="1 2">AU17610</strain>
    </source>
</reference>
<accession>A0A261SHA2</accession>
<sequence length="121" mass="13630">MNGRALTGDDLLWNWARWTWSGAVVGNMAPHLIEDDDEARPINDYHAQRVQAMHDALPWHERMAVIAEYPQKHARFGALDARARAAAACAWIADTTGVVLTQAQYQIYVGMFREAVARRIA</sequence>
<dbReference type="OrthoDB" id="8638523at2"/>
<protein>
    <submittedName>
        <fullName evidence="1">Uncharacterized protein</fullName>
    </submittedName>
</protein>
<evidence type="ECO:0000313" key="2">
    <source>
        <dbReference type="Proteomes" id="UP000217005"/>
    </source>
</evidence>
<dbReference type="EMBL" id="NEVL01000003">
    <property type="protein sequence ID" value="OZI36421.1"/>
    <property type="molecule type" value="Genomic_DNA"/>
</dbReference>